<dbReference type="GeneID" id="113509291"/>
<feature type="region of interest" description="Disordered" evidence="5">
    <location>
        <begin position="412"/>
        <end position="437"/>
    </location>
</feature>
<keyword evidence="3" id="KW-0206">Cytoskeleton</keyword>
<dbReference type="Proteomes" id="UP001652740">
    <property type="component" value="Unplaced"/>
</dbReference>
<feature type="region of interest" description="Disordered" evidence="5">
    <location>
        <begin position="1217"/>
        <end position="1283"/>
    </location>
</feature>
<feature type="compositionally biased region" description="Low complexity" evidence="5">
    <location>
        <begin position="511"/>
        <end position="522"/>
    </location>
</feature>
<proteinExistence type="predicted"/>
<feature type="region of interest" description="Disordered" evidence="5">
    <location>
        <begin position="201"/>
        <end position="233"/>
    </location>
</feature>
<comment type="subcellular location">
    <subcellularLocation>
        <location evidence="1">Cytoplasm</location>
        <location evidence="1">Cytoskeleton</location>
        <location evidence="1">Microtubule organizing center</location>
        <location evidence="1">Centrosome</location>
    </subcellularLocation>
</comment>
<protein>
    <submittedName>
        <fullName evidence="8">Uncharacterized protein LOC113509291</fullName>
    </submittedName>
</protein>
<feature type="region of interest" description="Disordered" evidence="5">
    <location>
        <begin position="859"/>
        <end position="901"/>
    </location>
</feature>
<feature type="coiled-coil region" evidence="4">
    <location>
        <begin position="706"/>
        <end position="733"/>
    </location>
</feature>
<dbReference type="Pfam" id="PF15309">
    <property type="entry name" value="ALMS_motif"/>
    <property type="match status" value="1"/>
</dbReference>
<keyword evidence="7" id="KW-1185">Reference proteome</keyword>
<gene>
    <name evidence="8" type="primary">LOC113509291</name>
</gene>
<name>A0ABM3MLD4_GALME</name>
<evidence type="ECO:0000256" key="1">
    <source>
        <dbReference type="ARBA" id="ARBA00004300"/>
    </source>
</evidence>
<keyword evidence="2" id="KW-0963">Cytoplasm</keyword>
<organism evidence="7 8">
    <name type="scientific">Galleria mellonella</name>
    <name type="common">Greater wax moth</name>
    <dbReference type="NCBI Taxonomy" id="7137"/>
    <lineage>
        <taxon>Eukaryota</taxon>
        <taxon>Metazoa</taxon>
        <taxon>Ecdysozoa</taxon>
        <taxon>Arthropoda</taxon>
        <taxon>Hexapoda</taxon>
        <taxon>Insecta</taxon>
        <taxon>Pterygota</taxon>
        <taxon>Neoptera</taxon>
        <taxon>Endopterygota</taxon>
        <taxon>Lepidoptera</taxon>
        <taxon>Glossata</taxon>
        <taxon>Ditrysia</taxon>
        <taxon>Pyraloidea</taxon>
        <taxon>Pyralidae</taxon>
        <taxon>Galleriinae</taxon>
        <taxon>Galleria</taxon>
    </lineage>
</organism>
<dbReference type="InterPro" id="IPR029299">
    <property type="entry name" value="ALMS_motif"/>
</dbReference>
<accession>A0ABM3MLD4</accession>
<dbReference type="RefSeq" id="XP_052751950.1">
    <property type="nucleotide sequence ID" value="XM_052895990.1"/>
</dbReference>
<evidence type="ECO:0000259" key="6">
    <source>
        <dbReference type="Pfam" id="PF15309"/>
    </source>
</evidence>
<feature type="region of interest" description="Disordered" evidence="5">
    <location>
        <begin position="1332"/>
        <end position="1360"/>
    </location>
</feature>
<feature type="domain" description="ALMS motif" evidence="6">
    <location>
        <begin position="1570"/>
        <end position="1705"/>
    </location>
</feature>
<feature type="compositionally biased region" description="Basic and acidic residues" evidence="5">
    <location>
        <begin position="1219"/>
        <end position="1228"/>
    </location>
</feature>
<evidence type="ECO:0000256" key="2">
    <source>
        <dbReference type="ARBA" id="ARBA00022490"/>
    </source>
</evidence>
<feature type="compositionally biased region" description="Polar residues" evidence="5">
    <location>
        <begin position="859"/>
        <end position="874"/>
    </location>
</feature>
<reference evidence="8" key="1">
    <citation type="submission" date="2025-08" db="UniProtKB">
        <authorList>
            <consortium name="RefSeq"/>
        </authorList>
    </citation>
    <scope>IDENTIFICATION</scope>
    <source>
        <tissue evidence="8">Whole larvae</tissue>
    </source>
</reference>
<feature type="region of interest" description="Disordered" evidence="5">
    <location>
        <begin position="62"/>
        <end position="83"/>
    </location>
</feature>
<sequence>MECNESNNKSSEDIDESNAALNPVILNYYKKFGKKRDLEQYFSLSTAQTEIRDPTSLFWRKMKSQDSSDSGEKRGTGESESSTELCRISIKCSVPEACGSQDKTPKTKSDSESPPIIMEDVASKHSDNDSVKSDDYHSQKSMDAIMDTSLNKPLSPSSSITSQRKLEWDSLADVGYANESDRKTSASSLSTLERLALKQQYSNNDKKQDSELEPPTAHSTPLEQGEGKIKGKRGIAKKTTTIYKKDIDYVEVNVPHKTDTSPSRAINVNLTKHISFNVEKDGGVTLENIKKDINITPEKVSVETEVTPQVKIDKEIQTSLNKNGETNSQEALNKKIFNVHRIPLVINLNTLKKRNKRKKLRTVRRKRITKNKTHLDKGSIPVQERNAEQVSEAESFEYMPGHIYNQKQLKQNESKLTSMSGNKSSLESSGVLTTDSSKASMHSFGKDLKKSIDVLKMALQHRQDDPNLKKRLIKEIVQRLLTSKYRDDDSTTEFLSGLSISSKKIEREESNTTSTSDGNTTGDKTKLLKPKKSILRLDKFNPSGLASTSQSAPNLSAVSTCEKPVISKFVSKVLTSSYTESDASSKEKTSSDTAFAKTSSEELYKKYLDALKREESYRRHLRDKEYFLKQKLVSSDNAFKIPYQPDLKSNNKLKELMKDLTRNNYDDGSGDANNLEGGSNTNVTGFERHNIRQQRSHSVFTLSSGTSDAQNKKTNLKKRLQSEINENKITQDKNDEKHYCRRHKPISVGVTDSSVQVDIKLGDHESSGKNYKKEIVQKENENSSRVFSTNVAQLVPENETGDIKYVCLCTNKGVTSCNEPDGLLIYKCSRLTHTGTQLEEPSISNVRCQCKKNSSENNNIFISQPSTSRSGSTNDNKEQKLFKSSSFENVPELRRTSQSSQTNIALNMLRLGIADKNSTASCTASDNRMKSLNKDSGATVNNNNVIVYESTRLVQTEISINPKISDPSLTDIFIINDVDCVEIIKENLKKAAKRNSEVVINQVKHGEVETDTNSDKSVKIVSLLRKSPSESNTNFEKVNKLNDNAAVDTPGEKFTIPIQGTNMTLKVTIDSNVNKSTVEKYINERPEQGTDVIQVDVVEKATCLMEECTKGVQSQTTNIFMNMNNEIEEPFQKSQSIIDYNSNRVNKQEILNTLKKSCVISSCNAEGLKYNTYPKNIPVNKHKPFLRSNTDTGRFDTACGVQTDDVVKVDAVTQGYSKSDTEKTRESDTDQSQSGKLKSNSEQSSKQSNCRTPSEEPQDNEFVPGLRLGSRKSSSEASKDPILDMIQDITRRYSKKDIDKGKRKKCFKEIITVLNYLLDTDDSTNDYEQIKMSDTLTPPDNSGGLPCSSPDEYGHRNKNKRDKVITEIDDNKYTKMLIDKGVQFSARKTKGVVTPESSELPFSTDLPSTSSDAATCKVLNKIQKECDKYHQKRCKAKKCEVSSSTSVNCEKCKRVHHCSCRGHKCRTHKTRMGMEKIKKKCVAYNLIIQTSDSMVSEDVADKCHKSLQNIIVKVPPKHKQTENVPFKELSTKIGKDLPHYNPSCSPKVRSRSLPNECEVSSTDEIGQMGQRYTVRDYLEKNRPDFVENCSSRQNCLKFISEARANERAAQRQLLSLQLDKQPALTAVSESELRQLAKELGVELRKKKLAPKFISEKEMKKHSEKIYKSLPEVVQKKEDRKKENIKKTNLLMASIFKKNLQKKTLRGAVNLSNYSTVIKI</sequence>
<feature type="compositionally biased region" description="Basic and acidic residues" evidence="5">
    <location>
        <begin position="1273"/>
        <end position="1282"/>
    </location>
</feature>
<keyword evidence="4" id="KW-0175">Coiled coil</keyword>
<evidence type="ECO:0000256" key="5">
    <source>
        <dbReference type="SAM" id="MobiDB-lite"/>
    </source>
</evidence>
<evidence type="ECO:0000313" key="7">
    <source>
        <dbReference type="Proteomes" id="UP001652740"/>
    </source>
</evidence>
<feature type="compositionally biased region" description="Basic and acidic residues" evidence="5">
    <location>
        <begin position="63"/>
        <end position="77"/>
    </location>
</feature>
<evidence type="ECO:0000313" key="8">
    <source>
        <dbReference type="RefSeq" id="XP_052751950.1"/>
    </source>
</evidence>
<evidence type="ECO:0000256" key="3">
    <source>
        <dbReference type="ARBA" id="ARBA00023212"/>
    </source>
</evidence>
<feature type="region of interest" description="Disordered" evidence="5">
    <location>
        <begin position="505"/>
        <end position="528"/>
    </location>
</feature>
<evidence type="ECO:0000256" key="4">
    <source>
        <dbReference type="SAM" id="Coils"/>
    </source>
</evidence>
<feature type="compositionally biased region" description="Low complexity" evidence="5">
    <location>
        <begin position="1238"/>
        <end position="1249"/>
    </location>
</feature>